<protein>
    <recommendedName>
        <fullName evidence="3">Reverse transcriptase domain-containing protein</fullName>
    </recommendedName>
</protein>
<accession>A0A371H6A6</accession>
<organism evidence="1 2">
    <name type="scientific">Mucuna pruriens</name>
    <name type="common">Velvet bean</name>
    <name type="synonym">Dolichos pruriens</name>
    <dbReference type="NCBI Taxonomy" id="157652"/>
    <lineage>
        <taxon>Eukaryota</taxon>
        <taxon>Viridiplantae</taxon>
        <taxon>Streptophyta</taxon>
        <taxon>Embryophyta</taxon>
        <taxon>Tracheophyta</taxon>
        <taxon>Spermatophyta</taxon>
        <taxon>Magnoliopsida</taxon>
        <taxon>eudicotyledons</taxon>
        <taxon>Gunneridae</taxon>
        <taxon>Pentapetalae</taxon>
        <taxon>rosids</taxon>
        <taxon>fabids</taxon>
        <taxon>Fabales</taxon>
        <taxon>Fabaceae</taxon>
        <taxon>Papilionoideae</taxon>
        <taxon>50 kb inversion clade</taxon>
        <taxon>NPAAA clade</taxon>
        <taxon>indigoferoid/millettioid clade</taxon>
        <taxon>Phaseoleae</taxon>
        <taxon>Mucuna</taxon>
    </lineage>
</organism>
<sequence>MGGLKIQENRQNLPYHHRIQVGEVKEVLKRMDNGKCIGEQGIIWFTGLFNEILISKKMSVEWRRSTLIPIFKNMRDN</sequence>
<reference evidence="1" key="1">
    <citation type="submission" date="2018-05" db="EMBL/GenBank/DDBJ databases">
        <title>Draft genome of Mucuna pruriens seed.</title>
        <authorList>
            <person name="Nnadi N.E."/>
            <person name="Vos R."/>
            <person name="Hasami M.H."/>
            <person name="Devisetty U.K."/>
            <person name="Aguiy J.C."/>
        </authorList>
    </citation>
    <scope>NUCLEOTIDE SEQUENCE [LARGE SCALE GENOMIC DNA]</scope>
    <source>
        <strain evidence="1">JCA_2017</strain>
    </source>
</reference>
<dbReference type="EMBL" id="QJKJ01003476">
    <property type="protein sequence ID" value="RDX98317.1"/>
    <property type="molecule type" value="Genomic_DNA"/>
</dbReference>
<evidence type="ECO:0008006" key="3">
    <source>
        <dbReference type="Google" id="ProtNLM"/>
    </source>
</evidence>
<dbReference type="Proteomes" id="UP000257109">
    <property type="component" value="Unassembled WGS sequence"/>
</dbReference>
<name>A0A371H6A6_MUCPR</name>
<evidence type="ECO:0000313" key="1">
    <source>
        <dbReference type="EMBL" id="RDX98317.1"/>
    </source>
</evidence>
<evidence type="ECO:0000313" key="2">
    <source>
        <dbReference type="Proteomes" id="UP000257109"/>
    </source>
</evidence>
<comment type="caution">
    <text evidence="1">The sequence shown here is derived from an EMBL/GenBank/DDBJ whole genome shotgun (WGS) entry which is preliminary data.</text>
</comment>
<feature type="non-terminal residue" evidence="1">
    <location>
        <position position="1"/>
    </location>
</feature>
<dbReference type="AlphaFoldDB" id="A0A371H6A6"/>
<dbReference type="OrthoDB" id="671374at2759"/>
<proteinExistence type="predicted"/>
<gene>
    <name evidence="1" type="ORF">CR513_18784</name>
</gene>
<keyword evidence="2" id="KW-1185">Reference proteome</keyword>